<sequence length="323" mass="37459">MLPKQISLFSFAFLLFWLSSSYVFAENEDSVYKERKALFQKMEALSQIPWYYFAAIDNYERNKKPSSEEEQVISVEFDEDSWYGIGNYTQNADIHIIKLFDGIGQDGNGDGIASLDEDEDIMYTLAMLLLDEGPTSDDIKVALWKHYKRDLTVKSIMNTARVFEKFNEINLTNRDFPVDINYNYSYRNTWGDRRGYGGLRIHEGTDIFADYGTPIKSTTYGVVEMMGWNRFGGWRIGIRDIYNIYHYYAHMSGFNEDIKVGTIVQPGDILGSVGSSGYGPPGTSGKFPPHLHYGMYKDDGYKEWSFDPYPYLRKWERMARNNR</sequence>
<evidence type="ECO:0000256" key="2">
    <source>
        <dbReference type="SAM" id="SignalP"/>
    </source>
</evidence>
<name>A0ABW4HTP3_9BACI</name>
<dbReference type="Gene3D" id="2.70.70.10">
    <property type="entry name" value="Glucose Permease (Domain IIA)"/>
    <property type="match status" value="1"/>
</dbReference>
<dbReference type="PANTHER" id="PTHR21666">
    <property type="entry name" value="PEPTIDASE-RELATED"/>
    <property type="match status" value="1"/>
</dbReference>
<dbReference type="Proteomes" id="UP001597221">
    <property type="component" value="Unassembled WGS sequence"/>
</dbReference>
<dbReference type="EMBL" id="JBHUDE010000139">
    <property type="protein sequence ID" value="MFD1608921.1"/>
    <property type="molecule type" value="Genomic_DNA"/>
</dbReference>
<dbReference type="GO" id="GO:0016787">
    <property type="term" value="F:hydrolase activity"/>
    <property type="evidence" value="ECO:0007669"/>
    <property type="project" value="UniProtKB-KW"/>
</dbReference>
<gene>
    <name evidence="4" type="ORF">ACFSBH_14950</name>
</gene>
<dbReference type="EC" id="3.4.24.-" evidence="4"/>
<feature type="chain" id="PRO_5046558455" evidence="2">
    <location>
        <begin position="26"/>
        <end position="323"/>
    </location>
</feature>
<evidence type="ECO:0000256" key="1">
    <source>
        <dbReference type="ARBA" id="ARBA00022729"/>
    </source>
</evidence>
<accession>A0ABW4HTP3</accession>
<feature type="signal peptide" evidence="2">
    <location>
        <begin position="1"/>
        <end position="25"/>
    </location>
</feature>
<dbReference type="InterPro" id="IPR011055">
    <property type="entry name" value="Dup_hybrid_motif"/>
</dbReference>
<reference evidence="5" key="1">
    <citation type="journal article" date="2019" name="Int. J. Syst. Evol. Microbiol.">
        <title>The Global Catalogue of Microorganisms (GCM) 10K type strain sequencing project: providing services to taxonomists for standard genome sequencing and annotation.</title>
        <authorList>
            <consortium name="The Broad Institute Genomics Platform"/>
            <consortium name="The Broad Institute Genome Sequencing Center for Infectious Disease"/>
            <person name="Wu L."/>
            <person name="Ma J."/>
        </authorList>
    </citation>
    <scope>NUCLEOTIDE SEQUENCE [LARGE SCALE GENOMIC DNA]</scope>
    <source>
        <strain evidence="5">CGMCC 1.12376</strain>
    </source>
</reference>
<evidence type="ECO:0000313" key="4">
    <source>
        <dbReference type="EMBL" id="MFD1608921.1"/>
    </source>
</evidence>
<keyword evidence="1 2" id="KW-0732">Signal</keyword>
<evidence type="ECO:0000313" key="5">
    <source>
        <dbReference type="Proteomes" id="UP001597221"/>
    </source>
</evidence>
<dbReference type="RefSeq" id="WP_251511560.1">
    <property type="nucleotide sequence ID" value="NZ_JAMBON010000002.1"/>
</dbReference>
<dbReference type="SUPFAM" id="SSF51261">
    <property type="entry name" value="Duplicated hybrid motif"/>
    <property type="match status" value="1"/>
</dbReference>
<protein>
    <submittedName>
        <fullName evidence="4">M23 family metallopeptidase</fullName>
        <ecNumber evidence="4">3.4.24.-</ecNumber>
    </submittedName>
</protein>
<evidence type="ECO:0000259" key="3">
    <source>
        <dbReference type="Pfam" id="PF01551"/>
    </source>
</evidence>
<dbReference type="CDD" id="cd12797">
    <property type="entry name" value="M23_peptidase"/>
    <property type="match status" value="1"/>
</dbReference>
<keyword evidence="5" id="KW-1185">Reference proteome</keyword>
<dbReference type="InterPro" id="IPR016047">
    <property type="entry name" value="M23ase_b-sheet_dom"/>
</dbReference>
<dbReference type="InterPro" id="IPR050570">
    <property type="entry name" value="Cell_wall_metabolism_enzyme"/>
</dbReference>
<proteinExistence type="predicted"/>
<dbReference type="Pfam" id="PF01551">
    <property type="entry name" value="Peptidase_M23"/>
    <property type="match status" value="1"/>
</dbReference>
<feature type="domain" description="M23ase beta-sheet core" evidence="3">
    <location>
        <begin position="201"/>
        <end position="299"/>
    </location>
</feature>
<keyword evidence="4" id="KW-0378">Hydrolase</keyword>
<dbReference type="PANTHER" id="PTHR21666:SF289">
    <property type="entry name" value="L-ALA--D-GLU ENDOPEPTIDASE"/>
    <property type="match status" value="1"/>
</dbReference>
<comment type="caution">
    <text evidence="4">The sequence shown here is derived from an EMBL/GenBank/DDBJ whole genome shotgun (WGS) entry which is preliminary data.</text>
</comment>
<organism evidence="4 5">
    <name type="scientific">Oceanobacillus luteolus</name>
    <dbReference type="NCBI Taxonomy" id="1274358"/>
    <lineage>
        <taxon>Bacteria</taxon>
        <taxon>Bacillati</taxon>
        <taxon>Bacillota</taxon>
        <taxon>Bacilli</taxon>
        <taxon>Bacillales</taxon>
        <taxon>Bacillaceae</taxon>
        <taxon>Oceanobacillus</taxon>
    </lineage>
</organism>